<dbReference type="SUPFAM" id="SSF54593">
    <property type="entry name" value="Glyoxalase/Bleomycin resistance protein/Dihydroxybiphenyl dioxygenase"/>
    <property type="match status" value="1"/>
</dbReference>
<dbReference type="STRING" id="1236976.JCM16418_1893"/>
<evidence type="ECO:0000259" key="1">
    <source>
        <dbReference type="PROSITE" id="PS51819"/>
    </source>
</evidence>
<dbReference type="eggNOG" id="COG0346">
    <property type="taxonomic scope" value="Bacteria"/>
</dbReference>
<protein>
    <submittedName>
        <fullName evidence="2">Fosfomycin resistance protein FosB</fullName>
    </submittedName>
</protein>
<evidence type="ECO:0000313" key="3">
    <source>
        <dbReference type="Proteomes" id="UP000019364"/>
    </source>
</evidence>
<reference evidence="2 3" key="1">
    <citation type="journal article" date="2014" name="Genome Announc.">
        <title>Draft Genome Sequence of Paenibacillus pini JCM 16418T, Isolated from the Rhizosphere of Pine Tree.</title>
        <authorList>
            <person name="Yuki M."/>
            <person name="Oshima K."/>
            <person name="Suda W."/>
            <person name="Oshida Y."/>
            <person name="Kitamura K."/>
            <person name="Iida Y."/>
            <person name="Hattori M."/>
            <person name="Ohkuma M."/>
        </authorList>
    </citation>
    <scope>NUCLEOTIDE SEQUENCE [LARGE SCALE GENOMIC DNA]</scope>
    <source>
        <strain evidence="2 3">JCM 16418</strain>
    </source>
</reference>
<keyword evidence="3" id="KW-1185">Reference proteome</keyword>
<dbReference type="Gene3D" id="3.10.180.10">
    <property type="entry name" value="2,3-Dihydroxybiphenyl 1,2-Dioxygenase, domain 1"/>
    <property type="match status" value="1"/>
</dbReference>
<gene>
    <name evidence="2" type="ORF">JCM16418_1893</name>
</gene>
<organism evidence="2 3">
    <name type="scientific">Paenibacillus pini JCM 16418</name>
    <dbReference type="NCBI Taxonomy" id="1236976"/>
    <lineage>
        <taxon>Bacteria</taxon>
        <taxon>Bacillati</taxon>
        <taxon>Bacillota</taxon>
        <taxon>Bacilli</taxon>
        <taxon>Bacillales</taxon>
        <taxon>Paenibacillaceae</taxon>
        <taxon>Paenibacillus</taxon>
    </lineage>
</organism>
<dbReference type="AlphaFoldDB" id="W7YTA7"/>
<dbReference type="InterPro" id="IPR029068">
    <property type="entry name" value="Glyas_Bleomycin-R_OHBP_Dase"/>
</dbReference>
<dbReference type="PROSITE" id="PS51819">
    <property type="entry name" value="VOC"/>
    <property type="match status" value="1"/>
</dbReference>
<dbReference type="InterPro" id="IPR004360">
    <property type="entry name" value="Glyas_Fos-R_dOase_dom"/>
</dbReference>
<evidence type="ECO:0000313" key="2">
    <source>
        <dbReference type="EMBL" id="GAF07861.1"/>
    </source>
</evidence>
<dbReference type="InterPro" id="IPR037523">
    <property type="entry name" value="VOC_core"/>
</dbReference>
<dbReference type="Proteomes" id="UP000019364">
    <property type="component" value="Unassembled WGS sequence"/>
</dbReference>
<name>W7YTA7_9BACL</name>
<comment type="caution">
    <text evidence="2">The sequence shown here is derived from an EMBL/GenBank/DDBJ whole genome shotgun (WGS) entry which is preliminary data.</text>
</comment>
<sequence length="129" mass="15078">MDRSIIFYRDVFGANILVKGRKLAYFDLDGLWVALNQVDDGQVNERVYPSSNTHIAFTVATEEFGEKVNRLLGVRVLPGRERDERDKLSVYFLDPDGHQFEFHTGSLQDRLDYYRSAKEHMHFFETPEC</sequence>
<proteinExistence type="predicted"/>
<accession>W7YTA7</accession>
<dbReference type="Pfam" id="PF00903">
    <property type="entry name" value="Glyoxalase"/>
    <property type="match status" value="1"/>
</dbReference>
<dbReference type="EMBL" id="BAVZ01000004">
    <property type="protein sequence ID" value="GAF07861.1"/>
    <property type="molecule type" value="Genomic_DNA"/>
</dbReference>
<feature type="domain" description="VOC" evidence="1">
    <location>
        <begin position="1"/>
        <end position="105"/>
    </location>
</feature>